<dbReference type="PROSITE" id="PS51194">
    <property type="entry name" value="HELICASE_CTER"/>
    <property type="match status" value="1"/>
</dbReference>
<dbReference type="Gene3D" id="1.20.120.1080">
    <property type="match status" value="1"/>
</dbReference>
<dbReference type="CDD" id="cd18791">
    <property type="entry name" value="SF2_C_RHA"/>
    <property type="match status" value="1"/>
</dbReference>
<dbReference type="PANTHER" id="PTHR18934">
    <property type="entry name" value="ATP-DEPENDENT RNA HELICASE"/>
    <property type="match status" value="1"/>
</dbReference>
<evidence type="ECO:0000313" key="7">
    <source>
        <dbReference type="Proteomes" id="UP000001449"/>
    </source>
</evidence>
<gene>
    <name evidence="6" type="ORF">THAPSDRAFT_37638</name>
</gene>
<dbReference type="CDD" id="cd17917">
    <property type="entry name" value="DEXHc_RHA-like"/>
    <property type="match status" value="1"/>
</dbReference>
<reference evidence="6 7" key="2">
    <citation type="journal article" date="2008" name="Nature">
        <title>The Phaeodactylum genome reveals the evolutionary history of diatom genomes.</title>
        <authorList>
            <person name="Bowler C."/>
            <person name="Allen A.E."/>
            <person name="Badger J.H."/>
            <person name="Grimwood J."/>
            <person name="Jabbari K."/>
            <person name="Kuo A."/>
            <person name="Maheswari U."/>
            <person name="Martens C."/>
            <person name="Maumus F."/>
            <person name="Otillar R.P."/>
            <person name="Rayko E."/>
            <person name="Salamov A."/>
            <person name="Vandepoele K."/>
            <person name="Beszteri B."/>
            <person name="Gruber A."/>
            <person name="Heijde M."/>
            <person name="Katinka M."/>
            <person name="Mock T."/>
            <person name="Valentin K."/>
            <person name="Verret F."/>
            <person name="Berges J.A."/>
            <person name="Brownlee C."/>
            <person name="Cadoret J.P."/>
            <person name="Chiovitti A."/>
            <person name="Choi C.J."/>
            <person name="Coesel S."/>
            <person name="De Martino A."/>
            <person name="Detter J.C."/>
            <person name="Durkin C."/>
            <person name="Falciatore A."/>
            <person name="Fournet J."/>
            <person name="Haruta M."/>
            <person name="Huysman M.J."/>
            <person name="Jenkins B.D."/>
            <person name="Jiroutova K."/>
            <person name="Jorgensen R.E."/>
            <person name="Joubert Y."/>
            <person name="Kaplan A."/>
            <person name="Kroger N."/>
            <person name="Kroth P.G."/>
            <person name="La Roche J."/>
            <person name="Lindquist E."/>
            <person name="Lommer M."/>
            <person name="Martin-Jezequel V."/>
            <person name="Lopez P.J."/>
            <person name="Lucas S."/>
            <person name="Mangogna M."/>
            <person name="McGinnis K."/>
            <person name="Medlin L.K."/>
            <person name="Montsant A."/>
            <person name="Oudot-Le Secq M.P."/>
            <person name="Napoli C."/>
            <person name="Obornik M."/>
            <person name="Parker M.S."/>
            <person name="Petit J.L."/>
            <person name="Porcel B.M."/>
            <person name="Poulsen N."/>
            <person name="Robison M."/>
            <person name="Rychlewski L."/>
            <person name="Rynearson T.A."/>
            <person name="Schmutz J."/>
            <person name="Shapiro H."/>
            <person name="Siaut M."/>
            <person name="Stanley M."/>
            <person name="Sussman M.R."/>
            <person name="Taylor A.R."/>
            <person name="Vardi A."/>
            <person name="von Dassow P."/>
            <person name="Vyverman W."/>
            <person name="Willis A."/>
            <person name="Wyrwicz L.S."/>
            <person name="Rokhsar D.S."/>
            <person name="Weissenbach J."/>
            <person name="Armbrust E.V."/>
            <person name="Green B.R."/>
            <person name="Van de Peer Y."/>
            <person name="Grigoriev I.V."/>
        </authorList>
    </citation>
    <scope>NUCLEOTIDE SEQUENCE [LARGE SCALE GENOMIC DNA]</scope>
    <source>
        <strain evidence="6 7">CCMP1335</strain>
    </source>
</reference>
<accession>B8CDF7</accession>
<dbReference type="KEGG" id="tps:THAPSDRAFT_37638"/>
<dbReference type="eggNOG" id="KOG0920">
    <property type="taxonomic scope" value="Eukaryota"/>
</dbReference>
<dbReference type="OMA" id="SEETHWI"/>
<keyword evidence="2" id="KW-0067">ATP-binding</keyword>
<dbReference type="GO" id="GO:0003723">
    <property type="term" value="F:RNA binding"/>
    <property type="evidence" value="ECO:0000318"/>
    <property type="project" value="GO_Central"/>
</dbReference>
<sequence>RILQQRSQNHKQAQKATKAHPQYRKMMDQRMNLPAFGYAKDICSILRNKRNQVVILTGDTGCGKSTQVPQFLLDDPHIGPTCNIIVTQPRRISAISVAERVASERCEQVGNSVGYSVRLETAASKKTQLMFVTPGVLMKRLHPSDNENYADGNVQRLSEYTHIIMDEIHERDKNTEFLMIALQDLLEERDDLQLILMSATMPTRDLAEYWSMPAEINIPGRTFPVQEFFLEDVLTMTGFVDDIHGAEAPDMAQIENDLMSLLTAPKTSSKKSNNGKDKAAPTPSTLLQLENTLTCCMCNRSGFHCAEEFGTHVALSYGDGAILVFFPGWGEISEFSLLLDSTPPFSDRTKFSVLPLHSGIPSKDQRQVFIRPPVGVRKIILATNIAETSLTIEDVAFVLDTGRSKEKSYDPHLKTSTLQESWISQASAKQRKGRAGKCKAGVCFHLFSRRRHSFMRPFVESELLRTPLEEICLQCKRVSCFGSSYPRLRLLLSCPFSKSVMNAIELLVELGAMDDDTNELTDLGVCLSALSLEPRVGKMVIMSHLIGCTKASSSMAVAMSYKSPFALP</sequence>
<dbReference type="InParanoid" id="B8CDF7"/>
<evidence type="ECO:0000256" key="1">
    <source>
        <dbReference type="ARBA" id="ARBA00022741"/>
    </source>
</evidence>
<dbReference type="Pfam" id="PF04408">
    <property type="entry name" value="WHD_HA2"/>
    <property type="match status" value="1"/>
</dbReference>
<feature type="compositionally biased region" description="Basic residues" evidence="3">
    <location>
        <begin position="8"/>
        <end position="21"/>
    </location>
</feature>
<feature type="domain" description="Helicase C-terminal" evidence="5">
    <location>
        <begin position="297"/>
        <end position="479"/>
    </location>
</feature>
<proteinExistence type="predicted"/>
<dbReference type="GO" id="GO:0005524">
    <property type="term" value="F:ATP binding"/>
    <property type="evidence" value="ECO:0007669"/>
    <property type="project" value="UniProtKB-KW"/>
</dbReference>
<protein>
    <submittedName>
        <fullName evidence="6">Uncharacterized protein</fullName>
    </submittedName>
</protein>
<feature type="non-terminal residue" evidence="6">
    <location>
        <position position="568"/>
    </location>
</feature>
<dbReference type="PaxDb" id="35128-Thaps37638"/>
<keyword evidence="7" id="KW-1185">Reference proteome</keyword>
<dbReference type="Gene3D" id="3.40.50.300">
    <property type="entry name" value="P-loop containing nucleotide triphosphate hydrolases"/>
    <property type="match status" value="2"/>
</dbReference>
<dbReference type="STRING" id="35128.B8CDF7"/>
<dbReference type="HOGENOM" id="CLU_001832_1_4_1"/>
<dbReference type="GO" id="GO:0004386">
    <property type="term" value="F:helicase activity"/>
    <property type="evidence" value="ECO:0000318"/>
    <property type="project" value="GO_Central"/>
</dbReference>
<dbReference type="PROSITE" id="PS51192">
    <property type="entry name" value="HELICASE_ATP_BIND_1"/>
    <property type="match status" value="1"/>
</dbReference>
<dbReference type="Pfam" id="PF00270">
    <property type="entry name" value="DEAD"/>
    <property type="match status" value="1"/>
</dbReference>
<dbReference type="SMART" id="SM00487">
    <property type="entry name" value="DEXDc"/>
    <property type="match status" value="1"/>
</dbReference>
<evidence type="ECO:0000259" key="5">
    <source>
        <dbReference type="PROSITE" id="PS51194"/>
    </source>
</evidence>
<dbReference type="FunFam" id="3.40.50.300:FF:003729">
    <property type="entry name" value="Putative ATP-dependent DEAD/H RNA helicase"/>
    <property type="match status" value="1"/>
</dbReference>
<dbReference type="Pfam" id="PF00271">
    <property type="entry name" value="Helicase_C"/>
    <property type="match status" value="1"/>
</dbReference>
<feature type="non-terminal residue" evidence="6">
    <location>
        <position position="1"/>
    </location>
</feature>
<dbReference type="InterPro" id="IPR001650">
    <property type="entry name" value="Helicase_C-like"/>
</dbReference>
<feature type="domain" description="Helicase ATP-binding" evidence="4">
    <location>
        <begin position="45"/>
        <end position="219"/>
    </location>
</feature>
<evidence type="ECO:0000256" key="3">
    <source>
        <dbReference type="SAM" id="MobiDB-lite"/>
    </source>
</evidence>
<dbReference type="InterPro" id="IPR007502">
    <property type="entry name" value="Helicase-assoc_dom"/>
</dbReference>
<dbReference type="EMBL" id="CM000650">
    <property type="protein sequence ID" value="EED88588.1"/>
    <property type="molecule type" value="Genomic_DNA"/>
</dbReference>
<evidence type="ECO:0000256" key="2">
    <source>
        <dbReference type="ARBA" id="ARBA00022840"/>
    </source>
</evidence>
<dbReference type="InterPro" id="IPR027417">
    <property type="entry name" value="P-loop_NTPase"/>
</dbReference>
<dbReference type="SUPFAM" id="SSF52540">
    <property type="entry name" value="P-loop containing nucleoside triphosphate hydrolases"/>
    <property type="match status" value="1"/>
</dbReference>
<dbReference type="PANTHER" id="PTHR18934:SF213">
    <property type="entry name" value="3'-5' RNA HELICASE YTHDC2"/>
    <property type="match status" value="1"/>
</dbReference>
<dbReference type="InterPro" id="IPR048333">
    <property type="entry name" value="HA2_WH"/>
</dbReference>
<dbReference type="GeneID" id="7449494"/>
<name>B8CDF7_THAPS</name>
<dbReference type="InterPro" id="IPR011545">
    <property type="entry name" value="DEAD/DEAH_box_helicase_dom"/>
</dbReference>
<organism evidence="6 7">
    <name type="scientific">Thalassiosira pseudonana</name>
    <name type="common">Marine diatom</name>
    <name type="synonym">Cyclotella nana</name>
    <dbReference type="NCBI Taxonomy" id="35128"/>
    <lineage>
        <taxon>Eukaryota</taxon>
        <taxon>Sar</taxon>
        <taxon>Stramenopiles</taxon>
        <taxon>Ochrophyta</taxon>
        <taxon>Bacillariophyta</taxon>
        <taxon>Coscinodiscophyceae</taxon>
        <taxon>Thalassiosirophycidae</taxon>
        <taxon>Thalassiosirales</taxon>
        <taxon>Thalassiosiraceae</taxon>
        <taxon>Thalassiosira</taxon>
    </lineage>
</organism>
<dbReference type="Proteomes" id="UP000001449">
    <property type="component" value="Chromosome 15"/>
</dbReference>
<evidence type="ECO:0000313" key="6">
    <source>
        <dbReference type="EMBL" id="EED88588.1"/>
    </source>
</evidence>
<dbReference type="AlphaFoldDB" id="B8CDF7"/>
<dbReference type="InterPro" id="IPR014001">
    <property type="entry name" value="Helicase_ATP-bd"/>
</dbReference>
<dbReference type="SMART" id="SM00490">
    <property type="entry name" value="HELICc"/>
    <property type="match status" value="1"/>
</dbReference>
<evidence type="ECO:0000259" key="4">
    <source>
        <dbReference type="PROSITE" id="PS51192"/>
    </source>
</evidence>
<dbReference type="RefSeq" id="XP_002294233.1">
    <property type="nucleotide sequence ID" value="XM_002294197.1"/>
</dbReference>
<reference evidence="6 7" key="1">
    <citation type="journal article" date="2004" name="Science">
        <title>The genome of the diatom Thalassiosira pseudonana: ecology, evolution, and metabolism.</title>
        <authorList>
            <person name="Armbrust E.V."/>
            <person name="Berges J.A."/>
            <person name="Bowler C."/>
            <person name="Green B.R."/>
            <person name="Martinez D."/>
            <person name="Putnam N.H."/>
            <person name="Zhou S."/>
            <person name="Allen A.E."/>
            <person name="Apt K.E."/>
            <person name="Bechner M."/>
            <person name="Brzezinski M.A."/>
            <person name="Chaal B.K."/>
            <person name="Chiovitti A."/>
            <person name="Davis A.K."/>
            <person name="Demarest M.S."/>
            <person name="Detter J.C."/>
            <person name="Glavina T."/>
            <person name="Goodstein D."/>
            <person name="Hadi M.Z."/>
            <person name="Hellsten U."/>
            <person name="Hildebrand M."/>
            <person name="Jenkins B.D."/>
            <person name="Jurka J."/>
            <person name="Kapitonov V.V."/>
            <person name="Kroger N."/>
            <person name="Lau W.W."/>
            <person name="Lane T.W."/>
            <person name="Larimer F.W."/>
            <person name="Lippmeier J.C."/>
            <person name="Lucas S."/>
            <person name="Medina M."/>
            <person name="Montsant A."/>
            <person name="Obornik M."/>
            <person name="Parker M.S."/>
            <person name="Palenik B."/>
            <person name="Pazour G.J."/>
            <person name="Richardson P.M."/>
            <person name="Rynearson T.A."/>
            <person name="Saito M.A."/>
            <person name="Schwartz D.C."/>
            <person name="Thamatrakoln K."/>
            <person name="Valentin K."/>
            <person name="Vardi A."/>
            <person name="Wilkerson F.P."/>
            <person name="Rokhsar D.S."/>
        </authorList>
    </citation>
    <scope>NUCLEOTIDE SEQUENCE [LARGE SCALE GENOMIC DNA]</scope>
    <source>
        <strain evidence="6 7">CCMP1335</strain>
    </source>
</reference>
<keyword evidence="1" id="KW-0547">Nucleotide-binding</keyword>
<feature type="region of interest" description="Disordered" evidence="3">
    <location>
        <begin position="1"/>
        <end position="21"/>
    </location>
</feature>
<dbReference type="SMART" id="SM00847">
    <property type="entry name" value="HA2"/>
    <property type="match status" value="1"/>
</dbReference>